<accession>A0A852RE36</accession>
<keyword evidence="2" id="KW-0813">Transport</keyword>
<evidence type="ECO:0000256" key="5">
    <source>
        <dbReference type="ARBA" id="ARBA00022989"/>
    </source>
</evidence>
<dbReference type="Gene3D" id="1.20.1250.20">
    <property type="entry name" value="MFS general substrate transporter like domains"/>
    <property type="match status" value="1"/>
</dbReference>
<feature type="transmembrane region" description="Helical" evidence="7">
    <location>
        <begin position="210"/>
        <end position="237"/>
    </location>
</feature>
<dbReference type="InterPro" id="IPR050171">
    <property type="entry name" value="MFS_Transporters"/>
</dbReference>
<feature type="transmembrane region" description="Helical" evidence="7">
    <location>
        <begin position="42"/>
        <end position="63"/>
    </location>
</feature>
<evidence type="ECO:0000256" key="1">
    <source>
        <dbReference type="ARBA" id="ARBA00004651"/>
    </source>
</evidence>
<gene>
    <name evidence="8" type="ORF">BJ958_000554</name>
</gene>
<keyword evidence="6 7" id="KW-0472">Membrane</keyword>
<dbReference type="PANTHER" id="PTHR23517">
    <property type="entry name" value="RESISTANCE PROTEIN MDTM, PUTATIVE-RELATED-RELATED"/>
    <property type="match status" value="1"/>
</dbReference>
<feature type="transmembrane region" description="Helical" evidence="7">
    <location>
        <begin position="351"/>
        <end position="368"/>
    </location>
</feature>
<comment type="caution">
    <text evidence="8">The sequence shown here is derived from an EMBL/GenBank/DDBJ whole genome shotgun (WGS) entry which is preliminary data.</text>
</comment>
<feature type="transmembrane region" description="Helical" evidence="7">
    <location>
        <begin position="302"/>
        <end position="330"/>
    </location>
</feature>
<feature type="transmembrane region" description="Helical" evidence="7">
    <location>
        <begin position="243"/>
        <end position="265"/>
    </location>
</feature>
<feature type="transmembrane region" description="Helical" evidence="7">
    <location>
        <begin position="138"/>
        <end position="156"/>
    </location>
</feature>
<dbReference type="GO" id="GO:0022857">
    <property type="term" value="F:transmembrane transporter activity"/>
    <property type="evidence" value="ECO:0007669"/>
    <property type="project" value="InterPro"/>
</dbReference>
<sequence length="419" mass="40814">METTTRQRLIRTVQLGTATVEGIVLSTVVLHATVALDLPPATVGLVLAMGAGAAIALAVPLGLLTDRLGLGRAAAAFSALAAAALAGYALADTGAGFTTAAIAFAVAQSASGAARQALAVDGAEPGDRLAIRATMHMLLNAGIGGGTTIGALLAAVDLGPTTATAYGVGAVTMVLAAVLLVALTGRPGAGAPAGSAARGGMLLALRDRRFATALGLAAAIQLTMPVLSVILPVWVVVRAGGPAWLSAVALALNTVAVIVGQRPWAARVTSTRTTVRTALVAALALAAAGTLLALSARAESPAAFSVVVIAGVLALTVGEVGGGLATWRVALSDVPAAAEGRYQAAYSMSTSAARIVGPSIALPLVLALGPLGWLVLGATMAAGCLGIAGLAAADGPVLSGVSARGSRRGALSAPAVRAR</sequence>
<comment type="subcellular location">
    <subcellularLocation>
        <location evidence="1">Cell membrane</location>
        <topology evidence="1">Multi-pass membrane protein</topology>
    </subcellularLocation>
</comment>
<dbReference type="EMBL" id="JACCBF010000001">
    <property type="protein sequence ID" value="NYD29008.1"/>
    <property type="molecule type" value="Genomic_DNA"/>
</dbReference>
<evidence type="ECO:0000313" key="8">
    <source>
        <dbReference type="EMBL" id="NYD29008.1"/>
    </source>
</evidence>
<feature type="transmembrane region" description="Helical" evidence="7">
    <location>
        <begin position="277"/>
        <end position="296"/>
    </location>
</feature>
<organism evidence="8 9">
    <name type="scientific">Nocardioides kongjuensis</name>
    <dbReference type="NCBI Taxonomy" id="349522"/>
    <lineage>
        <taxon>Bacteria</taxon>
        <taxon>Bacillati</taxon>
        <taxon>Actinomycetota</taxon>
        <taxon>Actinomycetes</taxon>
        <taxon>Propionibacteriales</taxon>
        <taxon>Nocardioidaceae</taxon>
        <taxon>Nocardioides</taxon>
    </lineage>
</organism>
<evidence type="ECO:0000256" key="7">
    <source>
        <dbReference type="SAM" id="Phobius"/>
    </source>
</evidence>
<evidence type="ECO:0000256" key="4">
    <source>
        <dbReference type="ARBA" id="ARBA00022692"/>
    </source>
</evidence>
<feature type="transmembrane region" description="Helical" evidence="7">
    <location>
        <begin position="70"/>
        <end position="91"/>
    </location>
</feature>
<feature type="transmembrane region" description="Helical" evidence="7">
    <location>
        <begin position="12"/>
        <end position="36"/>
    </location>
</feature>
<reference evidence="8 9" key="1">
    <citation type="submission" date="2020-07" db="EMBL/GenBank/DDBJ databases">
        <title>Sequencing the genomes of 1000 actinobacteria strains.</title>
        <authorList>
            <person name="Klenk H.-P."/>
        </authorList>
    </citation>
    <scope>NUCLEOTIDE SEQUENCE [LARGE SCALE GENOMIC DNA]</scope>
    <source>
        <strain evidence="8 9">DSM 19082</strain>
    </source>
</reference>
<evidence type="ECO:0000256" key="2">
    <source>
        <dbReference type="ARBA" id="ARBA00022448"/>
    </source>
</evidence>
<dbReference type="SUPFAM" id="SSF103473">
    <property type="entry name" value="MFS general substrate transporter"/>
    <property type="match status" value="1"/>
</dbReference>
<name>A0A852RE36_9ACTN</name>
<dbReference type="Pfam" id="PF07690">
    <property type="entry name" value="MFS_1"/>
    <property type="match status" value="1"/>
</dbReference>
<dbReference type="GO" id="GO:0005886">
    <property type="term" value="C:plasma membrane"/>
    <property type="evidence" value="ECO:0007669"/>
    <property type="project" value="UniProtKB-SubCell"/>
</dbReference>
<keyword evidence="5 7" id="KW-1133">Transmembrane helix</keyword>
<evidence type="ECO:0000256" key="6">
    <source>
        <dbReference type="ARBA" id="ARBA00023136"/>
    </source>
</evidence>
<dbReference type="AlphaFoldDB" id="A0A852RE36"/>
<protein>
    <recommendedName>
        <fullName evidence="10">MFS transporter</fullName>
    </recommendedName>
</protein>
<feature type="transmembrane region" description="Helical" evidence="7">
    <location>
        <begin position="168"/>
        <end position="189"/>
    </location>
</feature>
<dbReference type="InterPro" id="IPR011701">
    <property type="entry name" value="MFS"/>
</dbReference>
<dbReference type="Proteomes" id="UP000582231">
    <property type="component" value="Unassembled WGS sequence"/>
</dbReference>
<keyword evidence="9" id="KW-1185">Reference proteome</keyword>
<evidence type="ECO:0000256" key="3">
    <source>
        <dbReference type="ARBA" id="ARBA00022475"/>
    </source>
</evidence>
<dbReference type="PANTHER" id="PTHR23517:SF2">
    <property type="entry name" value="MULTIDRUG RESISTANCE PROTEIN MDTH"/>
    <property type="match status" value="1"/>
</dbReference>
<dbReference type="RefSeq" id="WP_179725338.1">
    <property type="nucleotide sequence ID" value="NZ_BAABEF010000001.1"/>
</dbReference>
<evidence type="ECO:0008006" key="10">
    <source>
        <dbReference type="Google" id="ProtNLM"/>
    </source>
</evidence>
<evidence type="ECO:0000313" key="9">
    <source>
        <dbReference type="Proteomes" id="UP000582231"/>
    </source>
</evidence>
<keyword evidence="3" id="KW-1003">Cell membrane</keyword>
<keyword evidence="4 7" id="KW-0812">Transmembrane</keyword>
<dbReference type="InterPro" id="IPR036259">
    <property type="entry name" value="MFS_trans_sf"/>
</dbReference>
<proteinExistence type="predicted"/>